<gene>
    <name evidence="1" type="ORF">CDV36_000733</name>
</gene>
<name>A0A3M2SPT7_9HYPO</name>
<sequence>METTLRRPSYLEDWAKRCHDKSIAAANMVVSECKYLYQRGLFTRAFWMVNYVQFAAIGTHYMYSHLWPRASHVRKVAEEARAQFPVGAEGDLVGQRYVEMLDGLSRATSSPVEQGFDVNVVDFDMSNVDFTGPWSNLFFDPGVFGDFVGNDAMVG</sequence>
<dbReference type="EMBL" id="NKUJ01000006">
    <property type="protein sequence ID" value="RMJ19588.1"/>
    <property type="molecule type" value="Genomic_DNA"/>
</dbReference>
<dbReference type="Proteomes" id="UP000277212">
    <property type="component" value="Unassembled WGS sequence"/>
</dbReference>
<accession>A0A3M2SPT7</accession>
<evidence type="ECO:0008006" key="3">
    <source>
        <dbReference type="Google" id="ProtNLM"/>
    </source>
</evidence>
<dbReference type="AlphaFoldDB" id="A0A3M2SPT7"/>
<dbReference type="OrthoDB" id="6486656at2759"/>
<evidence type="ECO:0000313" key="2">
    <source>
        <dbReference type="Proteomes" id="UP000277212"/>
    </source>
</evidence>
<keyword evidence="2" id="KW-1185">Reference proteome</keyword>
<reference evidence="1 2" key="1">
    <citation type="submission" date="2017-06" db="EMBL/GenBank/DDBJ databases">
        <title>Comparative genomic analysis of Ambrosia Fusariam Clade fungi.</title>
        <authorList>
            <person name="Stajich J.E."/>
            <person name="Carrillo J."/>
            <person name="Kijimoto T."/>
            <person name="Eskalen A."/>
            <person name="O'Donnell K."/>
            <person name="Kasson M."/>
        </authorList>
    </citation>
    <scope>NUCLEOTIDE SEQUENCE [LARGE SCALE GENOMIC DNA]</scope>
    <source>
        <strain evidence="1">UCR3666</strain>
    </source>
</reference>
<comment type="caution">
    <text evidence="1">The sequence shown here is derived from an EMBL/GenBank/DDBJ whole genome shotgun (WGS) entry which is preliminary data.</text>
</comment>
<proteinExistence type="predicted"/>
<organism evidence="1 2">
    <name type="scientific">Fusarium kuroshium</name>
    <dbReference type="NCBI Taxonomy" id="2010991"/>
    <lineage>
        <taxon>Eukaryota</taxon>
        <taxon>Fungi</taxon>
        <taxon>Dikarya</taxon>
        <taxon>Ascomycota</taxon>
        <taxon>Pezizomycotina</taxon>
        <taxon>Sordariomycetes</taxon>
        <taxon>Hypocreomycetidae</taxon>
        <taxon>Hypocreales</taxon>
        <taxon>Nectriaceae</taxon>
        <taxon>Fusarium</taxon>
        <taxon>Fusarium solani species complex</taxon>
    </lineage>
</organism>
<dbReference type="STRING" id="2010991.A0A3M2SPT7"/>
<protein>
    <recommendedName>
        <fullName evidence="3">Transcription factor domain-containing protein</fullName>
    </recommendedName>
</protein>
<evidence type="ECO:0000313" key="1">
    <source>
        <dbReference type="EMBL" id="RMJ19588.1"/>
    </source>
</evidence>